<gene>
    <name evidence="3" type="ORF">D6C19_08995</name>
</gene>
<feature type="region of interest" description="Disordered" evidence="1">
    <location>
        <begin position="44"/>
        <end position="73"/>
    </location>
</feature>
<reference evidence="3 4" key="1">
    <citation type="submission" date="2018-09" db="EMBL/GenBank/DDBJ databases">
        <title>Murine metabolic-syndrome-specific gut microbial biobank.</title>
        <authorList>
            <person name="Liu C."/>
        </authorList>
    </citation>
    <scope>NUCLEOTIDE SEQUENCE [LARGE SCALE GENOMIC DNA]</scope>
    <source>
        <strain evidence="3 4">C-30</strain>
    </source>
</reference>
<dbReference type="Gene3D" id="3.90.1720.10">
    <property type="entry name" value="endopeptidase domain like (from Nostoc punctiforme)"/>
    <property type="match status" value="1"/>
</dbReference>
<feature type="compositionally biased region" description="Low complexity" evidence="1">
    <location>
        <begin position="426"/>
        <end position="442"/>
    </location>
</feature>
<dbReference type="Proteomes" id="UP000289316">
    <property type="component" value="Unassembled WGS sequence"/>
</dbReference>
<evidence type="ECO:0008006" key="5">
    <source>
        <dbReference type="Google" id="ProtNLM"/>
    </source>
</evidence>
<comment type="caution">
    <text evidence="3">The sequence shown here is derived from an EMBL/GenBank/DDBJ whole genome shotgun (WGS) entry which is preliminary data.</text>
</comment>
<dbReference type="AlphaFoldDB" id="A0A4Q2ALM1"/>
<feature type="region of interest" description="Disordered" evidence="1">
    <location>
        <begin position="420"/>
        <end position="448"/>
    </location>
</feature>
<evidence type="ECO:0000313" key="3">
    <source>
        <dbReference type="EMBL" id="RXV70435.1"/>
    </source>
</evidence>
<sequence length="516" mass="54831">MKKRILIFSKLSLALLVGTFSMAATKHTGNTVFALGEAGNTRSKCHISTASNSSSDNSSPSETTGNGDAHTDVSVEYSDNTAPIGKANAKKLAQATAEAGKKVHGFTIDPGLIYAQWVQESGADFNANGTLNNDGHNLGGLSAPVPSWLAAKGAKTGSTHAEGDGSYIYFPDYKTFAEAYVSGYYPAVPKALKAGSKGGNGDADITAFVTELKNNGYFTAEISAYIPGVQSAYATFYNATDIASDIATATGTGQSSEDDICGVVSDVATSNLQDVAKNMVGYFVGNYLQVHNPSLVSSKNDNDSWSVSDVDKNGSTDCSGFVWTVMKVAGYNVPPGMAWNTLTMAEDAKGDQKYLKTIDKSNAKAGTIVTAGGTGNAGHTVILAEDWHGDDTLCYSMGSDEGVVERAYKFVMASHPAETSTFCVPSSESSKGSSSSDKSNNSSEEESAKKWIMTKESGGSYTARNGRYYGAYQLDLAYLNGDLSKENQDKTAESYMRSRYGSWVKAKQFWESNNWW</sequence>
<dbReference type="InterPro" id="IPR038765">
    <property type="entry name" value="Papain-like_cys_pep_sf"/>
</dbReference>
<proteinExistence type="predicted"/>
<accession>A0A4Q2ALM1</accession>
<dbReference type="OrthoDB" id="117366at2"/>
<feature type="signal peptide" evidence="2">
    <location>
        <begin position="1"/>
        <end position="23"/>
    </location>
</feature>
<keyword evidence="2" id="KW-0732">Signal</keyword>
<evidence type="ECO:0000256" key="1">
    <source>
        <dbReference type="SAM" id="MobiDB-lite"/>
    </source>
</evidence>
<protein>
    <recommendedName>
        <fullName evidence="5">NlpC/P60 domain-containing protein</fullName>
    </recommendedName>
</protein>
<feature type="chain" id="PRO_5020986316" description="NlpC/P60 domain-containing protein" evidence="2">
    <location>
        <begin position="24"/>
        <end position="516"/>
    </location>
</feature>
<feature type="compositionally biased region" description="Low complexity" evidence="1">
    <location>
        <begin position="48"/>
        <end position="61"/>
    </location>
</feature>
<dbReference type="SUPFAM" id="SSF54001">
    <property type="entry name" value="Cysteine proteinases"/>
    <property type="match status" value="1"/>
</dbReference>
<name>A0A4Q2ALM1_9LACO</name>
<organism evidence="3 4">
    <name type="scientific">Ligilactobacillus murinus</name>
    <dbReference type="NCBI Taxonomy" id="1622"/>
    <lineage>
        <taxon>Bacteria</taxon>
        <taxon>Bacillati</taxon>
        <taxon>Bacillota</taxon>
        <taxon>Bacilli</taxon>
        <taxon>Lactobacillales</taxon>
        <taxon>Lactobacillaceae</taxon>
        <taxon>Ligilactobacillus</taxon>
    </lineage>
</organism>
<evidence type="ECO:0000256" key="2">
    <source>
        <dbReference type="SAM" id="SignalP"/>
    </source>
</evidence>
<dbReference type="RefSeq" id="WP_129303336.1">
    <property type="nucleotide sequence ID" value="NZ_QZFR01000075.1"/>
</dbReference>
<dbReference type="EMBL" id="QZFR01000075">
    <property type="protein sequence ID" value="RXV70435.1"/>
    <property type="molecule type" value="Genomic_DNA"/>
</dbReference>
<evidence type="ECO:0000313" key="4">
    <source>
        <dbReference type="Proteomes" id="UP000289316"/>
    </source>
</evidence>